<proteinExistence type="predicted"/>
<accession>A0A1G8M4W9</accession>
<name>A0A1G8M4W9_9NOCA</name>
<organism evidence="1 2">
    <name type="scientific">Rhodococcus triatomae</name>
    <dbReference type="NCBI Taxonomy" id="300028"/>
    <lineage>
        <taxon>Bacteria</taxon>
        <taxon>Bacillati</taxon>
        <taxon>Actinomycetota</taxon>
        <taxon>Actinomycetes</taxon>
        <taxon>Mycobacteriales</taxon>
        <taxon>Nocardiaceae</taxon>
        <taxon>Rhodococcus</taxon>
    </lineage>
</organism>
<sequence length="132" mass="14303">MADERPLLPSLDDDPAAALHLRKSLRTLAAVTPDPAFKKLVGEVLDGRADLRDVFDSQTFTGVVGPLVTGAVEELSALSDEEREALAEQGRQQIEDAYAAEKAAQASRDRAVDSSDDDDYFDDPPSILSTDW</sequence>
<gene>
    <name evidence="1" type="ORF">SAMN05444695_109107</name>
</gene>
<dbReference type="AlphaFoldDB" id="A0A1G8M4W9"/>
<evidence type="ECO:0000313" key="1">
    <source>
        <dbReference type="EMBL" id="SDI63006.1"/>
    </source>
</evidence>
<dbReference type="EMBL" id="FNDN01000009">
    <property type="protein sequence ID" value="SDI63006.1"/>
    <property type="molecule type" value="Genomic_DNA"/>
</dbReference>
<keyword evidence="2" id="KW-1185">Reference proteome</keyword>
<evidence type="ECO:0000313" key="2">
    <source>
        <dbReference type="Proteomes" id="UP000183263"/>
    </source>
</evidence>
<protein>
    <submittedName>
        <fullName evidence="1">Uncharacterized protein</fullName>
    </submittedName>
</protein>
<dbReference type="OrthoDB" id="4464620at2"/>
<dbReference type="RefSeq" id="WP_072736861.1">
    <property type="nucleotide sequence ID" value="NZ_CP048813.1"/>
</dbReference>
<reference evidence="1 2" key="1">
    <citation type="submission" date="2016-10" db="EMBL/GenBank/DDBJ databases">
        <authorList>
            <person name="de Groot N.N."/>
        </authorList>
    </citation>
    <scope>NUCLEOTIDE SEQUENCE [LARGE SCALE GENOMIC DNA]</scope>
    <source>
        <strain evidence="1 2">DSM 44892</strain>
    </source>
</reference>
<dbReference type="Proteomes" id="UP000183263">
    <property type="component" value="Unassembled WGS sequence"/>
</dbReference>